<sequence length="78" mass="9568">MHNWFGSEYLIEEQQQELENKAREAWKYGQEQQRDTKQTSKYTEITREYRNISKKLRFLLRSLFTPRQGSKKRKAGRI</sequence>
<organism evidence="1 2">
    <name type="scientific">Paenibacillus algicola</name>
    <dbReference type="NCBI Taxonomy" id="2565926"/>
    <lineage>
        <taxon>Bacteria</taxon>
        <taxon>Bacillati</taxon>
        <taxon>Bacillota</taxon>
        <taxon>Bacilli</taxon>
        <taxon>Bacillales</taxon>
        <taxon>Paenibacillaceae</taxon>
        <taxon>Paenibacillus</taxon>
    </lineage>
</organism>
<evidence type="ECO:0000313" key="1">
    <source>
        <dbReference type="EMBL" id="QCT01821.1"/>
    </source>
</evidence>
<dbReference type="KEGG" id="palo:E6C60_1103"/>
<name>A0A4P8XK88_9BACL</name>
<protein>
    <submittedName>
        <fullName evidence="1">Uncharacterized protein</fullName>
    </submittedName>
</protein>
<dbReference type="Proteomes" id="UP000300879">
    <property type="component" value="Chromosome"/>
</dbReference>
<accession>A0A4P8XK88</accession>
<evidence type="ECO:0000313" key="2">
    <source>
        <dbReference type="Proteomes" id="UP000300879"/>
    </source>
</evidence>
<dbReference type="AlphaFoldDB" id="A0A4P8XK88"/>
<dbReference type="EMBL" id="CP040396">
    <property type="protein sequence ID" value="QCT01821.1"/>
    <property type="molecule type" value="Genomic_DNA"/>
</dbReference>
<dbReference type="RefSeq" id="WP_175415210.1">
    <property type="nucleotide sequence ID" value="NZ_CP040396.1"/>
</dbReference>
<keyword evidence="2" id="KW-1185">Reference proteome</keyword>
<reference evidence="1 2" key="1">
    <citation type="submission" date="2019-05" db="EMBL/GenBank/DDBJ databases">
        <authorList>
            <person name="Chen C."/>
        </authorList>
    </citation>
    <scope>NUCLEOTIDE SEQUENCE [LARGE SCALE GENOMIC DNA]</scope>
    <source>
        <strain evidence="1 2">HB172198</strain>
    </source>
</reference>
<proteinExistence type="predicted"/>
<gene>
    <name evidence="1" type="ORF">E6C60_1103</name>
</gene>